<name>A0A336MPD5_CULSO</name>
<proteinExistence type="predicted"/>
<reference evidence="3" key="1">
    <citation type="submission" date="2018-07" db="EMBL/GenBank/DDBJ databases">
        <authorList>
            <person name="Quirk P.G."/>
            <person name="Krulwich T.A."/>
        </authorList>
    </citation>
    <scope>NUCLEOTIDE SEQUENCE</scope>
</reference>
<dbReference type="EMBL" id="UFQT01001541">
    <property type="protein sequence ID" value="SSX30969.1"/>
    <property type="molecule type" value="Genomic_DNA"/>
</dbReference>
<sequence>MKLVVVLMFLILAVTFAQQQQQNNDDDNFSLNVMKFFDLNFPINPKPKDNVDQPSQDSNGGNKAKKLNLKILPWVDLSIPLNNQQYHRRDY</sequence>
<evidence type="ECO:0000256" key="2">
    <source>
        <dbReference type="SAM" id="SignalP"/>
    </source>
</evidence>
<evidence type="ECO:0000256" key="1">
    <source>
        <dbReference type="SAM" id="MobiDB-lite"/>
    </source>
</evidence>
<feature type="chain" id="PRO_5016295134" evidence="2">
    <location>
        <begin position="18"/>
        <end position="91"/>
    </location>
</feature>
<keyword evidence="2" id="KW-0732">Signal</keyword>
<protein>
    <submittedName>
        <fullName evidence="3">CSON003103 protein</fullName>
    </submittedName>
</protein>
<gene>
    <name evidence="3" type="primary">CSON003103</name>
</gene>
<accession>A0A336MPD5</accession>
<evidence type="ECO:0000313" key="3">
    <source>
        <dbReference type="EMBL" id="SSX30969.1"/>
    </source>
</evidence>
<dbReference type="VEuPathDB" id="VectorBase:CSON003103"/>
<dbReference type="AlphaFoldDB" id="A0A336MPD5"/>
<feature type="region of interest" description="Disordered" evidence="1">
    <location>
        <begin position="44"/>
        <end position="64"/>
    </location>
</feature>
<feature type="signal peptide" evidence="2">
    <location>
        <begin position="1"/>
        <end position="17"/>
    </location>
</feature>
<organism evidence="3">
    <name type="scientific">Culicoides sonorensis</name>
    <name type="common">Biting midge</name>
    <dbReference type="NCBI Taxonomy" id="179676"/>
    <lineage>
        <taxon>Eukaryota</taxon>
        <taxon>Metazoa</taxon>
        <taxon>Ecdysozoa</taxon>
        <taxon>Arthropoda</taxon>
        <taxon>Hexapoda</taxon>
        <taxon>Insecta</taxon>
        <taxon>Pterygota</taxon>
        <taxon>Neoptera</taxon>
        <taxon>Endopterygota</taxon>
        <taxon>Diptera</taxon>
        <taxon>Nematocera</taxon>
        <taxon>Chironomoidea</taxon>
        <taxon>Ceratopogonidae</taxon>
        <taxon>Ceratopogoninae</taxon>
        <taxon>Culicoides</taxon>
        <taxon>Monoculicoides</taxon>
    </lineage>
</organism>